<evidence type="ECO:0000313" key="1">
    <source>
        <dbReference type="EMBL" id="GAB61729.1"/>
    </source>
</evidence>
<reference evidence="1 2" key="1">
    <citation type="journal article" date="2012" name="FEBS Lett.">
        <title>Anammox organism KSU-1 expresses a NirK-type copper-containing nitrite reductase instead of a NirS-type with cytochrome cd1.</title>
        <authorList>
            <person name="Hira D."/>
            <person name="Toh H."/>
            <person name="Migita C.T."/>
            <person name="Okubo H."/>
            <person name="Nishiyama T."/>
            <person name="Hattori M."/>
            <person name="Furukawa K."/>
            <person name="Fujii T."/>
        </authorList>
    </citation>
    <scope>NUCLEOTIDE SEQUENCE [LARGE SCALE GENOMIC DNA]</scope>
</reference>
<dbReference type="eggNOG" id="ENOG5033X1I">
    <property type="taxonomic scope" value="Bacteria"/>
</dbReference>
<protein>
    <submittedName>
        <fullName evidence="1">Uncharacterized protein</fullName>
    </submittedName>
</protein>
<dbReference type="NCBIfam" id="NF041235">
    <property type="entry name" value="CAS_csx31"/>
    <property type="match status" value="1"/>
</dbReference>
<accession>I3IJ34</accession>
<dbReference type="Proteomes" id="UP000002985">
    <property type="component" value="Unassembled WGS sequence"/>
</dbReference>
<comment type="caution">
    <text evidence="1">The sequence shown here is derived from an EMBL/GenBank/DDBJ whole genome shotgun (WGS) entry which is preliminary data.</text>
</comment>
<keyword evidence="2" id="KW-1185">Reference proteome</keyword>
<dbReference type="EMBL" id="BAFH01000003">
    <property type="protein sequence ID" value="GAB61729.1"/>
    <property type="molecule type" value="Genomic_DNA"/>
</dbReference>
<gene>
    <name evidence="1" type="ORF">KSU1_C0133</name>
</gene>
<dbReference type="AlphaFoldDB" id="I3IJ34"/>
<proteinExistence type="predicted"/>
<evidence type="ECO:0000313" key="2">
    <source>
        <dbReference type="Proteomes" id="UP000002985"/>
    </source>
</evidence>
<name>I3IJ34_9BACT</name>
<sequence>MTNIPIGHVFPEALVIDRDIYNKRWILKVVTDNNEKKDTVKLKSKISGFNEILQETKLILADKYVPPGVEIKETEIVKILVVIKKEQNKAYVALKGYSKILRDHFYFKYLLNESIKTLLGIPIEAPLSRSKVIYKPKKSNWKLWSNKLREDCGEQFKNNFKVEDEVYNVDIPFLNVYIVRGKDYVFPVFGFKYLSTLMGKLLFYPDIIDTNGNSERSVYRTDGLNNFPMQFTAKIKNSGALKDVRVFLHGFTYPAKWHFGIWKHMFSLLPGANEDETALWEKMLRYSFFPEKTFKFCKPNQDNSSCDEEHCVSLSLFKDIHPQIKDYCRLYLEQFVTLLKSNTINNVAIFKDRHSCNKIELICVCQNKGIYQKAIFRGVCYNWDSNNSHFVFHLTPVTMYLDKNNKLFHMRTKDKSIFSGSLCEIKQCN</sequence>
<organism evidence="1 2">
    <name type="scientific">Candidatus Jettenia caeni</name>
    <dbReference type="NCBI Taxonomy" id="247490"/>
    <lineage>
        <taxon>Bacteria</taxon>
        <taxon>Pseudomonadati</taxon>
        <taxon>Planctomycetota</taxon>
        <taxon>Candidatus Brocadiia</taxon>
        <taxon>Candidatus Brocadiales</taxon>
        <taxon>Candidatus Brocadiaceae</taxon>
        <taxon>Candidatus Jettenia</taxon>
    </lineage>
</organism>
<dbReference type="STRING" id="247490.KSU1_C0133"/>